<comment type="caution">
    <text evidence="1">The sequence shown here is derived from an EMBL/GenBank/DDBJ whole genome shotgun (WGS) entry which is preliminary data.</text>
</comment>
<proteinExistence type="predicted"/>
<reference evidence="2" key="1">
    <citation type="submission" date="2024-07" db="EMBL/GenBank/DDBJ databases">
        <title>Two chromosome-level genome assemblies of Korean endemic species Abeliophyllum distichum and Forsythia ovata (Oleaceae).</title>
        <authorList>
            <person name="Jang H."/>
        </authorList>
    </citation>
    <scope>NUCLEOTIDE SEQUENCE [LARGE SCALE GENOMIC DNA]</scope>
</reference>
<dbReference type="Proteomes" id="UP001604277">
    <property type="component" value="Unassembled WGS sequence"/>
</dbReference>
<keyword evidence="2" id="KW-1185">Reference proteome</keyword>
<dbReference type="EMBL" id="JBFOLJ010000010">
    <property type="protein sequence ID" value="KAL2501796.1"/>
    <property type="molecule type" value="Genomic_DNA"/>
</dbReference>
<accession>A0ABD1SMT4</accession>
<dbReference type="AlphaFoldDB" id="A0ABD1SMT4"/>
<dbReference type="PANTHER" id="PTHR34567:SF3">
    <property type="entry name" value="FK506-BINDING-LIKE PROTEIN"/>
    <property type="match status" value="1"/>
</dbReference>
<evidence type="ECO:0000313" key="1">
    <source>
        <dbReference type="EMBL" id="KAL2501796.1"/>
    </source>
</evidence>
<protein>
    <submittedName>
        <fullName evidence="1">Uncharacterized protein</fullName>
    </submittedName>
</protein>
<organism evidence="1 2">
    <name type="scientific">Forsythia ovata</name>
    <dbReference type="NCBI Taxonomy" id="205694"/>
    <lineage>
        <taxon>Eukaryota</taxon>
        <taxon>Viridiplantae</taxon>
        <taxon>Streptophyta</taxon>
        <taxon>Embryophyta</taxon>
        <taxon>Tracheophyta</taxon>
        <taxon>Spermatophyta</taxon>
        <taxon>Magnoliopsida</taxon>
        <taxon>eudicotyledons</taxon>
        <taxon>Gunneridae</taxon>
        <taxon>Pentapetalae</taxon>
        <taxon>asterids</taxon>
        <taxon>lamiids</taxon>
        <taxon>Lamiales</taxon>
        <taxon>Oleaceae</taxon>
        <taxon>Forsythieae</taxon>
        <taxon>Forsythia</taxon>
    </lineage>
</organism>
<sequence>MAPLNGAGSMKVECCWQPAVPLWEKEFCKVVGSLDWEMFLRKKKFVHLYDNVMNWDDSEGKEVFQNAKTRFWSAKHGVPCDIPLPDPDLHIDKIDWDSENDIELPFDLDINPVFPDPDENREPVVIFGDSFFVNQAFSPTGWGDYEENMKIPTNSTSANHVDPWEHNWGNAFPNAAPIEWTGFCNNAWNFNGGSGHPGYAPCIGGWNNAWGWNYLHNPQNYGVEAANVNDRRANGVQGIWDVNTAAQVNAGNYVWWNNEGQQKATYVGETSNADKMPTLGGWNSMNSYGPITQQAAIAVGRMWN</sequence>
<evidence type="ECO:0000313" key="2">
    <source>
        <dbReference type="Proteomes" id="UP001604277"/>
    </source>
</evidence>
<gene>
    <name evidence="1" type="ORF">Fot_35644</name>
</gene>
<dbReference type="PANTHER" id="PTHR34567">
    <property type="entry name" value="FK506-BINDING-LIKE PROTEIN"/>
    <property type="match status" value="1"/>
</dbReference>
<name>A0ABD1SMT4_9LAMI</name>